<dbReference type="InterPro" id="IPR000014">
    <property type="entry name" value="PAS"/>
</dbReference>
<reference evidence="3" key="1">
    <citation type="submission" date="2020-11" db="EMBL/GenBank/DDBJ databases">
        <title>Whole-genome analyses of Nonomuraea sp. K274.</title>
        <authorList>
            <person name="Veyisoglu A."/>
        </authorList>
    </citation>
    <scope>NUCLEOTIDE SEQUENCE</scope>
    <source>
        <strain evidence="3">K274</strain>
    </source>
</reference>
<dbReference type="EMBL" id="JADOGI010000001">
    <property type="protein sequence ID" value="MBF8184185.1"/>
    <property type="molecule type" value="Genomic_DNA"/>
</dbReference>
<dbReference type="SMART" id="SM00086">
    <property type="entry name" value="PAC"/>
    <property type="match status" value="1"/>
</dbReference>
<dbReference type="PANTHER" id="PTHR43156:SF2">
    <property type="entry name" value="STAGE II SPORULATION PROTEIN E"/>
    <property type="match status" value="1"/>
</dbReference>
<dbReference type="GO" id="GO:0016791">
    <property type="term" value="F:phosphatase activity"/>
    <property type="evidence" value="ECO:0007669"/>
    <property type="project" value="TreeGrafter"/>
</dbReference>
<evidence type="ECO:0000256" key="1">
    <source>
        <dbReference type="ARBA" id="ARBA00022801"/>
    </source>
</evidence>
<dbReference type="SUPFAM" id="SSF55785">
    <property type="entry name" value="PYP-like sensor domain (PAS domain)"/>
    <property type="match status" value="2"/>
</dbReference>
<dbReference type="InterPro" id="IPR036457">
    <property type="entry name" value="PPM-type-like_dom_sf"/>
</dbReference>
<name>A0A931A381_9ACTN</name>
<dbReference type="Pfam" id="PF07228">
    <property type="entry name" value="SpoIIE"/>
    <property type="match status" value="1"/>
</dbReference>
<dbReference type="Pfam" id="PF08447">
    <property type="entry name" value="PAS_3"/>
    <property type="match status" value="1"/>
</dbReference>
<dbReference type="RefSeq" id="WP_195893177.1">
    <property type="nucleotide sequence ID" value="NZ_JADOGI010000001.1"/>
</dbReference>
<dbReference type="SUPFAM" id="SSF81606">
    <property type="entry name" value="PP2C-like"/>
    <property type="match status" value="1"/>
</dbReference>
<dbReference type="InterPro" id="IPR013656">
    <property type="entry name" value="PAS_4"/>
</dbReference>
<dbReference type="InterPro" id="IPR001932">
    <property type="entry name" value="PPM-type_phosphatase-like_dom"/>
</dbReference>
<proteinExistence type="predicted"/>
<dbReference type="CDD" id="cd00130">
    <property type="entry name" value="PAS"/>
    <property type="match status" value="1"/>
</dbReference>
<evidence type="ECO:0000259" key="2">
    <source>
        <dbReference type="PROSITE" id="PS50112"/>
    </source>
</evidence>
<dbReference type="Gene3D" id="3.30.450.40">
    <property type="match status" value="1"/>
</dbReference>
<keyword evidence="1" id="KW-0378">Hydrolase</keyword>
<dbReference type="Pfam" id="PF08448">
    <property type="entry name" value="PAS_4"/>
    <property type="match status" value="1"/>
</dbReference>
<dbReference type="InterPro" id="IPR052016">
    <property type="entry name" value="Bact_Sigma-Reg"/>
</dbReference>
<dbReference type="InterPro" id="IPR013655">
    <property type="entry name" value="PAS_fold_3"/>
</dbReference>
<dbReference type="PROSITE" id="PS50112">
    <property type="entry name" value="PAS"/>
    <property type="match status" value="1"/>
</dbReference>
<dbReference type="Proteomes" id="UP000605361">
    <property type="component" value="Unassembled WGS sequence"/>
</dbReference>
<evidence type="ECO:0000313" key="4">
    <source>
        <dbReference type="Proteomes" id="UP000605361"/>
    </source>
</evidence>
<dbReference type="PANTHER" id="PTHR43156">
    <property type="entry name" value="STAGE II SPORULATION PROTEIN E-RELATED"/>
    <property type="match status" value="1"/>
</dbReference>
<sequence length="673" mass="73916">MSEAEAWMSGGLPLDVFDLAPAGIAATSGPDHRLIYANRAHREILGERPLGLPAREAFSDLRRLGYITRLDQVLATGEAISLRALPFDLRGDGPLRRERRASTSMSKISLASGEEGVLIVIAEVPERVVPDVESRALKRYESLLQIETQALWVGDLLGRITEPSPGWERLSGQTWEEYRGDGWLQVIHPDDRVPSVHAAYQAMRRQSRLVQVYRLAMPDGTYRHIRSRAVPVIENGEVVEWVGACADIEQEWQETRRRTLLDQAAAATEDVADLEEVLGMLSKVLVPTLADGCGIYLLPQFEDDQSISRPFIAERVVTTNREGMPPPRMQRTERFEPDSGFADVIRSRRPIRHTFPSGAPPPGAAPAGAEEWFIRAGVNSMALVPVFVDGAMAAIVDATVAGDREPISAADVDLLGRMFEHAHAHLSNALRFQRTQRVALALQHYLLPEPPKLPGLEITARYRPSVTTSEIGGDWYDSFLHPDGAAILTIGDVAGHDLAAAVTMSQLRNMLRGLAMDRREPPGDILRRLNIATEVFHYEGTATCVLARLEDCGDGEWRLNYSVAGHPPPLLVTHEGEAAYLEDGASPLLGLADDEPRTSAVTALPARGTLLLYTDGLVEVPGEHLDVGLERLRRHAAALSREPLDVFADELLAQMPPAKKDDIAMIVVRLPDG</sequence>
<comment type="caution">
    <text evidence="3">The sequence shown here is derived from an EMBL/GenBank/DDBJ whole genome shotgun (WGS) entry which is preliminary data.</text>
</comment>
<dbReference type="SMART" id="SM00091">
    <property type="entry name" value="PAS"/>
    <property type="match status" value="2"/>
</dbReference>
<accession>A0A931A381</accession>
<dbReference type="NCBIfam" id="TIGR00229">
    <property type="entry name" value="sensory_box"/>
    <property type="match status" value="1"/>
</dbReference>
<dbReference type="Gene3D" id="3.60.40.10">
    <property type="entry name" value="PPM-type phosphatase domain"/>
    <property type="match status" value="1"/>
</dbReference>
<dbReference type="InterPro" id="IPR001610">
    <property type="entry name" value="PAC"/>
</dbReference>
<dbReference type="SMART" id="SM00331">
    <property type="entry name" value="PP2C_SIG"/>
    <property type="match status" value="1"/>
</dbReference>
<evidence type="ECO:0000313" key="3">
    <source>
        <dbReference type="EMBL" id="MBF8184185.1"/>
    </source>
</evidence>
<feature type="domain" description="PAS" evidence="2">
    <location>
        <begin position="136"/>
        <end position="206"/>
    </location>
</feature>
<protein>
    <submittedName>
        <fullName evidence="3">SpoIIE family protein phosphatase</fullName>
    </submittedName>
</protein>
<dbReference type="InterPro" id="IPR029016">
    <property type="entry name" value="GAF-like_dom_sf"/>
</dbReference>
<dbReference type="AlphaFoldDB" id="A0A931A381"/>
<keyword evidence="4" id="KW-1185">Reference proteome</keyword>
<dbReference type="Gene3D" id="3.30.450.20">
    <property type="entry name" value="PAS domain"/>
    <property type="match status" value="2"/>
</dbReference>
<organism evidence="3 4">
    <name type="scientific">Nonomuraea cypriaca</name>
    <dbReference type="NCBI Taxonomy" id="1187855"/>
    <lineage>
        <taxon>Bacteria</taxon>
        <taxon>Bacillati</taxon>
        <taxon>Actinomycetota</taxon>
        <taxon>Actinomycetes</taxon>
        <taxon>Streptosporangiales</taxon>
        <taxon>Streptosporangiaceae</taxon>
        <taxon>Nonomuraea</taxon>
    </lineage>
</organism>
<dbReference type="InterPro" id="IPR035965">
    <property type="entry name" value="PAS-like_dom_sf"/>
</dbReference>
<dbReference type="SUPFAM" id="SSF55781">
    <property type="entry name" value="GAF domain-like"/>
    <property type="match status" value="1"/>
</dbReference>
<gene>
    <name evidence="3" type="ORF">ITP53_00160</name>
</gene>